<feature type="domain" description="Kinetochore protein Ndc80 CH" evidence="16">
    <location>
        <begin position="75"/>
        <end position="220"/>
    </location>
</feature>
<dbReference type="InterPro" id="IPR057091">
    <property type="entry name" value="NDC80_loop"/>
</dbReference>
<evidence type="ECO:0000313" key="20">
    <source>
        <dbReference type="Proteomes" id="UP001174136"/>
    </source>
</evidence>
<evidence type="ECO:0000256" key="7">
    <source>
        <dbReference type="ARBA" id="ARBA00022776"/>
    </source>
</evidence>
<dbReference type="GO" id="GO:0007051">
    <property type="term" value="P:spindle organization"/>
    <property type="evidence" value="ECO:0007669"/>
    <property type="project" value="UniProtKB-ARBA"/>
</dbReference>
<dbReference type="Gene3D" id="1.10.418.30">
    <property type="entry name" value="Ncd80 complex, Ncd80 subunit"/>
    <property type="match status" value="1"/>
</dbReference>
<keyword evidence="9 14" id="KW-0175">Coiled coil</keyword>
<evidence type="ECO:0000256" key="4">
    <source>
        <dbReference type="ARBA" id="ARBA00014642"/>
    </source>
</evidence>
<dbReference type="GO" id="GO:0015562">
    <property type="term" value="F:efflux transmembrane transporter activity"/>
    <property type="evidence" value="ECO:0007669"/>
    <property type="project" value="InterPro"/>
</dbReference>
<evidence type="ECO:0000259" key="16">
    <source>
        <dbReference type="Pfam" id="PF03801"/>
    </source>
</evidence>
<dbReference type="GO" id="GO:0051301">
    <property type="term" value="P:cell division"/>
    <property type="evidence" value="ECO:0007669"/>
    <property type="project" value="UniProtKB-KW"/>
</dbReference>
<evidence type="ECO:0000256" key="12">
    <source>
        <dbReference type="ARBA" id="ARBA00023328"/>
    </source>
</evidence>
<dbReference type="GO" id="GO:0005634">
    <property type="term" value="C:nucleus"/>
    <property type="evidence" value="ECO:0007669"/>
    <property type="project" value="UniProtKB-SubCell"/>
</dbReference>
<comment type="subcellular location">
    <subcellularLocation>
        <location evidence="2">Chromosome</location>
        <location evidence="2">Centromere</location>
        <location evidence="2">Kinetochore</location>
    </subcellularLocation>
    <subcellularLocation>
        <location evidence="1">Nucleus</location>
    </subcellularLocation>
</comment>
<feature type="domain" description="Kinetochore protein NDC80 loop region" evidence="18">
    <location>
        <begin position="406"/>
        <end position="638"/>
    </location>
</feature>
<keyword evidence="6" id="KW-0132">Cell division</keyword>
<evidence type="ECO:0000256" key="9">
    <source>
        <dbReference type="ARBA" id="ARBA00023054"/>
    </source>
</evidence>
<keyword evidence="20" id="KW-1185">Reference proteome</keyword>
<evidence type="ECO:0000256" key="11">
    <source>
        <dbReference type="ARBA" id="ARBA00023306"/>
    </source>
</evidence>
<dbReference type="InterPro" id="IPR040967">
    <property type="entry name" value="DUF5595"/>
</dbReference>
<comment type="similarity">
    <text evidence="3">Belongs to the NDC80/HEC1 family.</text>
</comment>
<organism evidence="19 20">
    <name type="scientific">Merluccius polli</name>
    <name type="common">Benguela hake</name>
    <name type="synonym">Merluccius cadenati</name>
    <dbReference type="NCBI Taxonomy" id="89951"/>
    <lineage>
        <taxon>Eukaryota</taxon>
        <taxon>Metazoa</taxon>
        <taxon>Chordata</taxon>
        <taxon>Craniata</taxon>
        <taxon>Vertebrata</taxon>
        <taxon>Euteleostomi</taxon>
        <taxon>Actinopterygii</taxon>
        <taxon>Neopterygii</taxon>
        <taxon>Teleostei</taxon>
        <taxon>Neoteleostei</taxon>
        <taxon>Acanthomorphata</taxon>
        <taxon>Zeiogadaria</taxon>
        <taxon>Gadariae</taxon>
        <taxon>Gadiformes</taxon>
        <taxon>Gadoidei</taxon>
        <taxon>Merlucciidae</taxon>
        <taxon>Merluccius</taxon>
    </lineage>
</organism>
<keyword evidence="7" id="KW-0498">Mitosis</keyword>
<dbReference type="EMBL" id="JAOPHQ010003251">
    <property type="protein sequence ID" value="KAK0143735.1"/>
    <property type="molecule type" value="Genomic_DNA"/>
</dbReference>
<gene>
    <name evidence="19" type="primary">ndc80</name>
    <name evidence="19" type="ORF">N1851_018061</name>
</gene>
<evidence type="ECO:0000256" key="8">
    <source>
        <dbReference type="ARBA" id="ARBA00022838"/>
    </source>
</evidence>
<keyword evidence="5" id="KW-0158">Chromosome</keyword>
<feature type="coiled-coil region" evidence="14">
    <location>
        <begin position="343"/>
        <end position="422"/>
    </location>
</feature>
<dbReference type="InterPro" id="IPR005550">
    <property type="entry name" value="Kinetochore_Ndc80"/>
</dbReference>
<feature type="coiled-coil region" evidence="14">
    <location>
        <begin position="497"/>
        <end position="603"/>
    </location>
</feature>
<dbReference type="Pfam" id="PF24487">
    <property type="entry name" value="NDC80_loop"/>
    <property type="match status" value="1"/>
</dbReference>
<dbReference type="FunFam" id="1.10.418.30:FF:000002">
    <property type="entry name" value="NDC80, kinetochore complex component"/>
    <property type="match status" value="1"/>
</dbReference>
<evidence type="ECO:0000256" key="3">
    <source>
        <dbReference type="ARBA" id="ARBA00007050"/>
    </source>
</evidence>
<keyword evidence="12" id="KW-0137">Centromere</keyword>
<dbReference type="PANTHER" id="PTHR10643">
    <property type="entry name" value="KINETOCHORE PROTEIN NDC80"/>
    <property type="match status" value="1"/>
</dbReference>
<dbReference type="GO" id="GO:0005813">
    <property type="term" value="C:centrosome"/>
    <property type="evidence" value="ECO:0007669"/>
    <property type="project" value="UniProtKB-ARBA"/>
</dbReference>
<dbReference type="InterPro" id="IPR038273">
    <property type="entry name" value="Ndc80_sf"/>
</dbReference>
<dbReference type="GO" id="GO:0051315">
    <property type="term" value="P:attachment of mitotic spindle microtubules to kinetochore"/>
    <property type="evidence" value="ECO:0007669"/>
    <property type="project" value="InterPro"/>
</dbReference>
<evidence type="ECO:0000313" key="19">
    <source>
        <dbReference type="EMBL" id="KAK0143735.1"/>
    </source>
</evidence>
<dbReference type="AlphaFoldDB" id="A0AA47P0A2"/>
<evidence type="ECO:0000256" key="6">
    <source>
        <dbReference type="ARBA" id="ARBA00022618"/>
    </source>
</evidence>
<dbReference type="GO" id="GO:0031262">
    <property type="term" value="C:Ndc80 complex"/>
    <property type="evidence" value="ECO:0007669"/>
    <property type="project" value="InterPro"/>
</dbReference>
<dbReference type="Pfam" id="PF18077">
    <property type="entry name" value="DUF5595"/>
    <property type="match status" value="1"/>
</dbReference>
<keyword evidence="11" id="KW-0131">Cell cycle</keyword>
<dbReference type="Proteomes" id="UP001174136">
    <property type="component" value="Unassembled WGS sequence"/>
</dbReference>
<comment type="caution">
    <text evidence="19">The sequence shown here is derived from an EMBL/GenBank/DDBJ whole genome shotgun (WGS) entry which is preliminary data.</text>
</comment>
<reference evidence="19" key="1">
    <citation type="journal article" date="2023" name="Front. Mar. Sci.">
        <title>A new Merluccius polli reference genome to investigate the effects of global change in West African waters.</title>
        <authorList>
            <person name="Mateo J.L."/>
            <person name="Blanco-Fernandez C."/>
            <person name="Garcia-Vazquez E."/>
            <person name="Machado-Schiaffino G."/>
        </authorList>
    </citation>
    <scope>NUCLEOTIDE SEQUENCE</scope>
    <source>
        <strain evidence="19">C29</strain>
        <tissue evidence="19">Fin</tissue>
    </source>
</reference>
<evidence type="ECO:0000256" key="14">
    <source>
        <dbReference type="SAM" id="Coils"/>
    </source>
</evidence>
<evidence type="ECO:0000256" key="1">
    <source>
        <dbReference type="ARBA" id="ARBA00004123"/>
    </source>
</evidence>
<evidence type="ECO:0000256" key="15">
    <source>
        <dbReference type="SAM" id="MobiDB-lite"/>
    </source>
</evidence>
<accession>A0AA47P0A2</accession>
<feature type="domain" description="DUF5595" evidence="17">
    <location>
        <begin position="245"/>
        <end position="316"/>
    </location>
</feature>
<evidence type="ECO:0000259" key="17">
    <source>
        <dbReference type="Pfam" id="PF18077"/>
    </source>
</evidence>
<evidence type="ECO:0000256" key="2">
    <source>
        <dbReference type="ARBA" id="ARBA00004629"/>
    </source>
</evidence>
<keyword evidence="8" id="KW-0995">Kinetochore</keyword>
<dbReference type="Gene3D" id="6.10.250.1950">
    <property type="match status" value="1"/>
</dbReference>
<evidence type="ECO:0000256" key="5">
    <source>
        <dbReference type="ARBA" id="ARBA00022454"/>
    </source>
</evidence>
<keyword evidence="10" id="KW-0539">Nucleus</keyword>
<feature type="region of interest" description="Disordered" evidence="15">
    <location>
        <begin position="700"/>
        <end position="731"/>
    </location>
</feature>
<dbReference type="Pfam" id="PF03801">
    <property type="entry name" value="Ndc80_HEC"/>
    <property type="match status" value="1"/>
</dbReference>
<sequence>MSLLHRLRMSRVQSSRLSELPMRVQDSNRMSMVYTTPQRSAANVTLHTTGPTRVLTKPSFGKLNIPKPPSQTSERRTSFFGARTSGAGMPRNSTMGGFGGAEKLKDIRPLHDKSFVQQCIRQLYEFLSDNSFPGSVSTKTLQSPSTKEFLKMFEFIYSQLDPTFQMPTSKVEEEVPRLLKDLGYPFALSKSSMYSVGAPHTWPQVLGALIWLIDTVKIYWCMSKEELLFSDFLEDNMNMDDGNVNIEEGAEYNKLFLEHTAETYTKYMQGADTFEDEEEMYLVKLNKLYNVDEALLASMEDKYRMLSDEVERLEKESQVDPLMRKRMQKMKCQTDLQKLQSFRVSLEALKSNMESKASEVTEELEATGHQLETLKQERDRLQRVLQNQKFTPADVERINREKNELQQTISSLGKSLEEAEHHMWSEQIALAKATETAELKLAEYHKLARKLKLIPASAENACGHDYEIRTNSGYGPTTMVQYKTQVQIPLRKLIGNVEEESSRLANAKLSLEESIEQVNSNLLDKANDLKQLREQIRKEDQRLEQDMEDLAREEQKAAEELESLENHRRLLELKVNHGYDEAVQELKAAQQQYHLVLQETNEEKRTVAYNLTTVLSIAAAHLATVEKTLEDLHGRMTRVYSKAKEEDQADLQKLQDLRKAFLSKAHYGSTLTIETRQFSSMFMINTDEVLKLLNVEKKTEDQNLSSHRRRDLEDLEGRPGGPGGTTWRDLDHLEDLEGPGRRGLAVRPAFDTFGPPGDVTLKYFIVLSGGQDPCIVNGLDVPALSQPPLRGPPHDPALGQESPLLGARMGYYCIRNRITKLIIRPPSIRTNVF</sequence>
<evidence type="ECO:0000256" key="13">
    <source>
        <dbReference type="ARBA" id="ARBA00031685"/>
    </source>
</evidence>
<dbReference type="PANTHER" id="PTHR10643:SF2">
    <property type="entry name" value="KINETOCHORE PROTEIN NDC80 HOMOLOG"/>
    <property type="match status" value="1"/>
</dbReference>
<name>A0AA47P0A2_MERPO</name>
<proteinExistence type="inferred from homology"/>
<evidence type="ECO:0000259" key="18">
    <source>
        <dbReference type="Pfam" id="PF24487"/>
    </source>
</evidence>
<dbReference type="InterPro" id="IPR055260">
    <property type="entry name" value="Ndc80_CH"/>
</dbReference>
<dbReference type="GO" id="GO:0005737">
    <property type="term" value="C:cytoplasm"/>
    <property type="evidence" value="ECO:0007669"/>
    <property type="project" value="UniProtKB-ARBA"/>
</dbReference>
<evidence type="ECO:0000256" key="10">
    <source>
        <dbReference type="ARBA" id="ARBA00023242"/>
    </source>
</evidence>
<protein>
    <recommendedName>
        <fullName evidence="4">Kinetochore protein NDC80 homolog</fullName>
    </recommendedName>
    <alternativeName>
        <fullName evidence="13">Kinetochore protein Hec1</fullName>
    </alternativeName>
</protein>